<comment type="caution">
    <text evidence="2">The sequence shown here is derived from an EMBL/GenBank/DDBJ whole genome shotgun (WGS) entry which is preliminary data.</text>
</comment>
<evidence type="ECO:0000313" key="2">
    <source>
        <dbReference type="EMBL" id="KAL0188938.1"/>
    </source>
</evidence>
<dbReference type="GO" id="GO:0060429">
    <property type="term" value="P:epithelium development"/>
    <property type="evidence" value="ECO:0007669"/>
    <property type="project" value="UniProtKB-ARBA"/>
</dbReference>
<evidence type="ECO:0000313" key="3">
    <source>
        <dbReference type="Proteomes" id="UP001529510"/>
    </source>
</evidence>
<dbReference type="PANTHER" id="PTHR12533">
    <property type="entry name" value="NFAT"/>
    <property type="match status" value="1"/>
</dbReference>
<dbReference type="PANTHER" id="PTHR12533:SF6">
    <property type="entry name" value="NUCLEAR FACTOR OF ACTIVATED T-CELLS, CYTOPLASMIC 3"/>
    <property type="match status" value="1"/>
</dbReference>
<gene>
    <name evidence="2" type="ORF">M9458_016037</name>
</gene>
<dbReference type="GO" id="GO:0009653">
    <property type="term" value="P:anatomical structure morphogenesis"/>
    <property type="evidence" value="ECO:0007669"/>
    <property type="project" value="UniProtKB-ARBA"/>
</dbReference>
<protein>
    <recommendedName>
        <fullName evidence="1">RHD domain-containing protein</fullName>
    </recommendedName>
</protein>
<evidence type="ECO:0000259" key="1">
    <source>
        <dbReference type="PROSITE" id="PS50254"/>
    </source>
</evidence>
<dbReference type="InterPro" id="IPR008366">
    <property type="entry name" value="NFAT"/>
</dbReference>
<name>A0ABD0QSB9_CIRMR</name>
<dbReference type="Gene3D" id="2.60.40.340">
    <property type="entry name" value="Rel homology domain (RHD), DNA-binding domain"/>
    <property type="match status" value="1"/>
</dbReference>
<proteinExistence type="predicted"/>
<reference evidence="2 3" key="1">
    <citation type="submission" date="2024-05" db="EMBL/GenBank/DDBJ databases">
        <title>Genome sequencing and assembly of Indian major carp, Cirrhinus mrigala (Hamilton, 1822).</title>
        <authorList>
            <person name="Mohindra V."/>
            <person name="Chowdhury L.M."/>
            <person name="Lal K."/>
            <person name="Jena J.K."/>
        </authorList>
    </citation>
    <scope>NUCLEOTIDE SEQUENCE [LARGE SCALE GENOMIC DNA]</scope>
    <source>
        <strain evidence="2">CM1030</strain>
        <tissue evidence="2">Blood</tissue>
    </source>
</reference>
<keyword evidence="3" id="KW-1185">Reference proteome</keyword>
<organism evidence="2 3">
    <name type="scientific">Cirrhinus mrigala</name>
    <name type="common">Mrigala</name>
    <dbReference type="NCBI Taxonomy" id="683832"/>
    <lineage>
        <taxon>Eukaryota</taxon>
        <taxon>Metazoa</taxon>
        <taxon>Chordata</taxon>
        <taxon>Craniata</taxon>
        <taxon>Vertebrata</taxon>
        <taxon>Euteleostomi</taxon>
        <taxon>Actinopterygii</taxon>
        <taxon>Neopterygii</taxon>
        <taxon>Teleostei</taxon>
        <taxon>Ostariophysi</taxon>
        <taxon>Cypriniformes</taxon>
        <taxon>Cyprinidae</taxon>
        <taxon>Labeoninae</taxon>
        <taxon>Labeonini</taxon>
        <taxon>Cirrhinus</taxon>
    </lineage>
</organism>
<feature type="domain" description="RHD" evidence="1">
    <location>
        <begin position="1"/>
        <end position="54"/>
    </location>
</feature>
<dbReference type="InterPro" id="IPR008967">
    <property type="entry name" value="p53-like_TF_DNA-bd_sf"/>
</dbReference>
<accession>A0ABD0QSB9</accession>
<sequence length="54" mass="6030">MFIGTADDRYLRPHAFYQVHRITGKTVATASQEIIIASTKVLEIPLLPENNMSA</sequence>
<dbReference type="InterPro" id="IPR011539">
    <property type="entry name" value="RHD_DNA_bind_dom"/>
</dbReference>
<dbReference type="SUPFAM" id="SSF49417">
    <property type="entry name" value="p53-like transcription factors"/>
    <property type="match status" value="1"/>
</dbReference>
<dbReference type="PROSITE" id="PS50254">
    <property type="entry name" value="REL_2"/>
    <property type="match status" value="1"/>
</dbReference>
<dbReference type="EMBL" id="JAMKFB020000007">
    <property type="protein sequence ID" value="KAL0188938.1"/>
    <property type="molecule type" value="Genomic_DNA"/>
</dbReference>
<dbReference type="Proteomes" id="UP001529510">
    <property type="component" value="Unassembled WGS sequence"/>
</dbReference>
<dbReference type="InterPro" id="IPR037059">
    <property type="entry name" value="RHD_DNA_bind_dom_sf"/>
</dbReference>
<feature type="non-terminal residue" evidence="2">
    <location>
        <position position="54"/>
    </location>
</feature>
<dbReference type="AlphaFoldDB" id="A0ABD0QSB9"/>